<comment type="pathway">
    <text evidence="3">Lipid metabolism; peroxisomal fatty acid beta-oxidation.</text>
</comment>
<evidence type="ECO:0000256" key="2">
    <source>
        <dbReference type="ARBA" id="ARBA00004275"/>
    </source>
</evidence>
<sequence>MKRTNLDLQQERDKCSFNVQELTTLIDGGPEKTAERKEREDVMLSKREVFDSVPEEYLSHKERYENAVRKSVVLFSLVRKMQEEGKTSITNYRDVVGGLLGTSTLRDGSPLGLHYIMFMPAILNQGNEEQQAKWLSRAWNCSIIGSYAQTELGHGTFIRGLETTATYDSATEEFVLHSPTLSSYKWWPGGLGHTANYCIVVAQLYTKGQCHGIHSFIVQVRDEDTHMPLPGMKVGEIGAKLGLNSVNNGFLGFDNVRIPRSHMLMKHAQVLKDGTYVRSRHSKLNYGAMVFVRVVIVFDMVNYLSKAVTIATRYSAVRRQSQLKQGEPECQILDYVTQQHKIFIGIASCHAFRITANKLWNTFHAINEELVGGNLERLPELHALACCLKAITTSDAAAFVERCRLACGGHGYMLSSNLPLMYGLVTAACTYEGENTVLLLQTARFLVKTYQNLETNALTPTVAYLKSAIAKSHERWSNTVDGIRDGLQVVAMRKISYCVENITKIVNSGMSFEDAWNRTSIQLVAAAEVHCRVIVMTTFYEEVELLANAVSAELKEVLHQLVELYSVYWALEMLSDLLLYTKITQADVDKMRLWYEETLGKIRRNAVGLVDAFDIRDDMLQSTLGAYDGRVYERLMEEAAKSPLNAEPVNDTFHRYLKPFMQGKL</sequence>
<evidence type="ECO:0000256" key="1">
    <source>
        <dbReference type="ARBA" id="ARBA00001974"/>
    </source>
</evidence>
<dbReference type="Pfam" id="PF01756">
    <property type="entry name" value="ACOX"/>
    <property type="match status" value="1"/>
</dbReference>
<dbReference type="Pfam" id="PF14749">
    <property type="entry name" value="Acyl-CoA_ox_N"/>
    <property type="match status" value="1"/>
</dbReference>
<evidence type="ECO:0000256" key="10">
    <source>
        <dbReference type="ARBA" id="ARBA00023140"/>
    </source>
</evidence>
<dbReference type="InterPro" id="IPR037069">
    <property type="entry name" value="AcylCoA_DH/ox_N_sf"/>
</dbReference>
<dbReference type="InterPro" id="IPR036250">
    <property type="entry name" value="AcylCo_DH-like_C"/>
</dbReference>
<proteinExistence type="inferred from homology"/>
<dbReference type="InterPro" id="IPR012258">
    <property type="entry name" value="Acyl-CoA_oxidase"/>
</dbReference>
<keyword evidence="10" id="KW-0576">Peroxisome</keyword>
<evidence type="ECO:0000259" key="12">
    <source>
        <dbReference type="Pfam" id="PF14749"/>
    </source>
</evidence>
<dbReference type="Gene3D" id="1.10.540.10">
    <property type="entry name" value="Acyl-CoA dehydrogenase/oxidase, N-terminal domain"/>
    <property type="match status" value="1"/>
</dbReference>
<evidence type="ECO:0000256" key="8">
    <source>
        <dbReference type="ARBA" id="ARBA00023002"/>
    </source>
</evidence>
<evidence type="ECO:0000313" key="15">
    <source>
        <dbReference type="Proteomes" id="UP000837857"/>
    </source>
</evidence>
<evidence type="ECO:0008006" key="16">
    <source>
        <dbReference type="Google" id="ProtNLM"/>
    </source>
</evidence>
<keyword evidence="7" id="KW-0276">Fatty acid metabolism</keyword>
<dbReference type="InterPro" id="IPR029320">
    <property type="entry name" value="Acyl-CoA_ox_N"/>
</dbReference>
<comment type="cofactor">
    <cofactor evidence="1">
        <name>FAD</name>
        <dbReference type="ChEBI" id="CHEBI:57692"/>
    </cofactor>
</comment>
<dbReference type="InterPro" id="IPR046373">
    <property type="entry name" value="Acyl-CoA_Oxase/DH_mid-dom_sf"/>
</dbReference>
<keyword evidence="15" id="KW-1185">Reference proteome</keyword>
<dbReference type="Proteomes" id="UP000837857">
    <property type="component" value="Chromosome 2"/>
</dbReference>
<evidence type="ECO:0000256" key="7">
    <source>
        <dbReference type="ARBA" id="ARBA00022832"/>
    </source>
</evidence>
<dbReference type="Gene3D" id="1.20.140.10">
    <property type="entry name" value="Butyryl-CoA Dehydrogenase, subunit A, domain 3"/>
    <property type="match status" value="2"/>
</dbReference>
<evidence type="ECO:0000259" key="11">
    <source>
        <dbReference type="Pfam" id="PF01756"/>
    </source>
</evidence>
<organism evidence="14 15">
    <name type="scientific">Iphiclides podalirius</name>
    <name type="common">scarce swallowtail</name>
    <dbReference type="NCBI Taxonomy" id="110791"/>
    <lineage>
        <taxon>Eukaryota</taxon>
        <taxon>Metazoa</taxon>
        <taxon>Ecdysozoa</taxon>
        <taxon>Arthropoda</taxon>
        <taxon>Hexapoda</taxon>
        <taxon>Insecta</taxon>
        <taxon>Pterygota</taxon>
        <taxon>Neoptera</taxon>
        <taxon>Endopterygota</taxon>
        <taxon>Lepidoptera</taxon>
        <taxon>Glossata</taxon>
        <taxon>Ditrysia</taxon>
        <taxon>Papilionoidea</taxon>
        <taxon>Papilionidae</taxon>
        <taxon>Papilioninae</taxon>
        <taxon>Iphiclides</taxon>
    </lineage>
</organism>
<dbReference type="InterPro" id="IPR002655">
    <property type="entry name" value="Acyl-CoA_oxidase_C"/>
</dbReference>
<feature type="domain" description="Acyl-CoA oxidase C-alpha1" evidence="13">
    <location>
        <begin position="286"/>
        <end position="447"/>
    </location>
</feature>
<evidence type="ECO:0000256" key="6">
    <source>
        <dbReference type="ARBA" id="ARBA00022827"/>
    </source>
</evidence>
<dbReference type="PANTHER" id="PTHR10909:SF250">
    <property type="entry name" value="PEROXISOMAL ACYL-COENZYME A OXIDASE 1"/>
    <property type="match status" value="1"/>
</dbReference>
<comment type="similarity">
    <text evidence="4">Belongs to the acyl-CoA oxidase family.</text>
</comment>
<gene>
    <name evidence="14" type="ORF">IPOD504_LOCUS7156</name>
</gene>
<evidence type="ECO:0000313" key="14">
    <source>
        <dbReference type="EMBL" id="CAH2049992.1"/>
    </source>
</evidence>
<comment type="subcellular location">
    <subcellularLocation>
        <location evidence="2">Peroxisome</location>
    </subcellularLocation>
</comment>
<feature type="non-terminal residue" evidence="14">
    <location>
        <position position="665"/>
    </location>
</feature>
<keyword evidence="8" id="KW-0560">Oxidoreductase</keyword>
<name>A0ABN8I9N6_9NEOP</name>
<feature type="domain" description="Acyl-coenzyme A oxidase N-terminal" evidence="12">
    <location>
        <begin position="18"/>
        <end position="144"/>
    </location>
</feature>
<dbReference type="SUPFAM" id="SSF47203">
    <property type="entry name" value="Acyl-CoA dehydrogenase C-terminal domain-like"/>
    <property type="match status" value="2"/>
</dbReference>
<keyword evidence="5" id="KW-0285">Flavoprotein</keyword>
<dbReference type="PIRSF" id="PIRSF000168">
    <property type="entry name" value="Acyl-CoA_oxidase"/>
    <property type="match status" value="1"/>
</dbReference>
<dbReference type="InterPro" id="IPR055060">
    <property type="entry name" value="ACOX_C_alpha1"/>
</dbReference>
<evidence type="ECO:0000256" key="9">
    <source>
        <dbReference type="ARBA" id="ARBA00023098"/>
    </source>
</evidence>
<keyword evidence="6" id="KW-0274">FAD</keyword>
<dbReference type="Gene3D" id="2.40.110.10">
    <property type="entry name" value="Butyryl-CoA Dehydrogenase, subunit A, domain 2"/>
    <property type="match status" value="1"/>
</dbReference>
<feature type="domain" description="Acyl-CoA oxidase C-terminal" evidence="11">
    <location>
        <begin position="482"/>
        <end position="662"/>
    </location>
</feature>
<keyword evidence="9" id="KW-0443">Lipid metabolism</keyword>
<dbReference type="SUPFAM" id="SSF56645">
    <property type="entry name" value="Acyl-CoA dehydrogenase NM domain-like"/>
    <property type="match status" value="1"/>
</dbReference>
<dbReference type="Pfam" id="PF22924">
    <property type="entry name" value="ACOX_C_alpha1"/>
    <property type="match status" value="1"/>
</dbReference>
<evidence type="ECO:0000256" key="5">
    <source>
        <dbReference type="ARBA" id="ARBA00022630"/>
    </source>
</evidence>
<dbReference type="EMBL" id="OW152814">
    <property type="protein sequence ID" value="CAH2049992.1"/>
    <property type="molecule type" value="Genomic_DNA"/>
</dbReference>
<evidence type="ECO:0000256" key="4">
    <source>
        <dbReference type="ARBA" id="ARBA00006288"/>
    </source>
</evidence>
<protein>
    <recommendedName>
        <fullName evidence="16">Acyl-coenzyme A oxidase</fullName>
    </recommendedName>
</protein>
<evidence type="ECO:0000256" key="3">
    <source>
        <dbReference type="ARBA" id="ARBA00004846"/>
    </source>
</evidence>
<accession>A0ABN8I9N6</accession>
<reference evidence="14" key="1">
    <citation type="submission" date="2022-03" db="EMBL/GenBank/DDBJ databases">
        <authorList>
            <person name="Martin H S."/>
        </authorList>
    </citation>
    <scope>NUCLEOTIDE SEQUENCE</scope>
</reference>
<evidence type="ECO:0000259" key="13">
    <source>
        <dbReference type="Pfam" id="PF22924"/>
    </source>
</evidence>
<dbReference type="InterPro" id="IPR009100">
    <property type="entry name" value="AcylCoA_DH/oxidase_NM_dom_sf"/>
</dbReference>
<dbReference type="PANTHER" id="PTHR10909">
    <property type="entry name" value="ELECTRON TRANSPORT OXIDOREDUCTASE"/>
    <property type="match status" value="1"/>
</dbReference>